<dbReference type="Proteomes" id="UP000814243">
    <property type="component" value="Unassembled WGS sequence"/>
</dbReference>
<dbReference type="InterPro" id="IPR007246">
    <property type="entry name" value="Gaa1"/>
</dbReference>
<dbReference type="Pfam" id="PF04114">
    <property type="entry name" value="Gaa1"/>
    <property type="match status" value="1"/>
</dbReference>
<name>A0A922MX01_SPOEX</name>
<comment type="caution">
    <text evidence="2">The sequence shown here is derived from an EMBL/GenBank/DDBJ whole genome shotgun (WGS) entry which is preliminary data.</text>
</comment>
<protein>
    <submittedName>
        <fullName evidence="2">Uncharacterized protein</fullName>
    </submittedName>
</protein>
<organism evidence="2 3">
    <name type="scientific">Spodoptera exigua</name>
    <name type="common">Beet armyworm</name>
    <name type="synonym">Noctua fulgens</name>
    <dbReference type="NCBI Taxonomy" id="7107"/>
    <lineage>
        <taxon>Eukaryota</taxon>
        <taxon>Metazoa</taxon>
        <taxon>Ecdysozoa</taxon>
        <taxon>Arthropoda</taxon>
        <taxon>Hexapoda</taxon>
        <taxon>Insecta</taxon>
        <taxon>Pterygota</taxon>
        <taxon>Neoptera</taxon>
        <taxon>Endopterygota</taxon>
        <taxon>Lepidoptera</taxon>
        <taxon>Glossata</taxon>
        <taxon>Ditrysia</taxon>
        <taxon>Noctuoidea</taxon>
        <taxon>Noctuidae</taxon>
        <taxon>Amphipyrinae</taxon>
        <taxon>Spodoptera</taxon>
    </lineage>
</organism>
<dbReference type="GO" id="GO:0042765">
    <property type="term" value="C:GPI-anchor transamidase complex"/>
    <property type="evidence" value="ECO:0007669"/>
    <property type="project" value="InterPro"/>
</dbReference>
<sequence>MIAYSRHLVPEESWLATLSRGSDAAMQGIMFSVVDSMLYGNWLFNLTTSVILPIWMIFWQILNTKVNAP</sequence>
<evidence type="ECO:0000313" key="3">
    <source>
        <dbReference type="Proteomes" id="UP000814243"/>
    </source>
</evidence>
<evidence type="ECO:0000313" key="2">
    <source>
        <dbReference type="EMBL" id="KAH9644364.1"/>
    </source>
</evidence>
<reference evidence="2" key="1">
    <citation type="journal article" date="2021" name="G3 (Bethesda)">
        <title>Genome and transcriptome analysis of the beet armyworm Spodoptera exigua reveals targets for pest control. .</title>
        <authorList>
            <person name="Simon S."/>
            <person name="Breeschoten T."/>
            <person name="Jansen H.J."/>
            <person name="Dirks R.P."/>
            <person name="Schranz M.E."/>
            <person name="Ros V.I.D."/>
        </authorList>
    </citation>
    <scope>NUCLEOTIDE SEQUENCE</scope>
    <source>
        <strain evidence="2">TB_SE_WUR_2020</strain>
    </source>
</reference>
<dbReference type="EMBL" id="JACEFF010000086">
    <property type="protein sequence ID" value="KAH9644364.1"/>
    <property type="molecule type" value="Genomic_DNA"/>
</dbReference>
<feature type="transmembrane region" description="Helical" evidence="1">
    <location>
        <begin position="42"/>
        <end position="62"/>
    </location>
</feature>
<accession>A0A922MX01</accession>
<dbReference type="AlphaFoldDB" id="A0A922MX01"/>
<proteinExistence type="predicted"/>
<evidence type="ECO:0000256" key="1">
    <source>
        <dbReference type="SAM" id="Phobius"/>
    </source>
</evidence>
<keyword evidence="1" id="KW-0472">Membrane</keyword>
<keyword evidence="1" id="KW-1133">Transmembrane helix</keyword>
<gene>
    <name evidence="2" type="ORF">HF086_006392</name>
</gene>
<keyword evidence="1" id="KW-0812">Transmembrane</keyword>